<dbReference type="CDD" id="cd00751">
    <property type="entry name" value="thiolase"/>
    <property type="match status" value="1"/>
</dbReference>
<evidence type="ECO:0000313" key="11">
    <source>
        <dbReference type="Proteomes" id="UP001157946"/>
    </source>
</evidence>
<dbReference type="InterPro" id="IPR016039">
    <property type="entry name" value="Thiolase-like"/>
</dbReference>
<comment type="similarity">
    <text evidence="1 7">Belongs to the thiolase-like superfamily. Thiolase family.</text>
</comment>
<dbReference type="InterPro" id="IPR020616">
    <property type="entry name" value="Thiolase_N"/>
</dbReference>
<feature type="active site" description="Proton acceptor" evidence="6">
    <location>
        <position position="404"/>
    </location>
</feature>
<evidence type="ECO:0000259" key="8">
    <source>
        <dbReference type="Pfam" id="PF00108"/>
    </source>
</evidence>
<organism evidence="10 11">
    <name type="scientific">Laceyella tengchongensis</name>
    <dbReference type="NCBI Taxonomy" id="574699"/>
    <lineage>
        <taxon>Bacteria</taxon>
        <taxon>Bacillati</taxon>
        <taxon>Bacillota</taxon>
        <taxon>Bacilli</taxon>
        <taxon>Bacillales</taxon>
        <taxon>Thermoactinomycetaceae</taxon>
        <taxon>Laceyella</taxon>
    </lineage>
</organism>
<dbReference type="InterPro" id="IPR020613">
    <property type="entry name" value="Thiolase_CS"/>
</dbReference>
<feature type="domain" description="Thiolase C-terminal" evidence="9">
    <location>
        <begin position="296"/>
        <end position="416"/>
    </location>
</feature>
<dbReference type="InterPro" id="IPR020615">
    <property type="entry name" value="Thiolase_acyl_enz_int_AS"/>
</dbReference>
<evidence type="ECO:0000256" key="3">
    <source>
        <dbReference type="ARBA" id="ARBA00022679"/>
    </source>
</evidence>
<evidence type="ECO:0000256" key="4">
    <source>
        <dbReference type="ARBA" id="ARBA00023315"/>
    </source>
</evidence>
<reference evidence="10" key="1">
    <citation type="submission" date="2017-05" db="EMBL/GenBank/DDBJ databases">
        <authorList>
            <person name="Varghese N."/>
            <person name="Submissions S."/>
        </authorList>
    </citation>
    <scope>NUCLEOTIDE SEQUENCE</scope>
    <source>
        <strain evidence="10">DSM 45262</strain>
    </source>
</reference>
<evidence type="ECO:0000256" key="5">
    <source>
        <dbReference type="ARBA" id="ARBA00030755"/>
    </source>
</evidence>
<name>A0AA45WQM2_9BACL</name>
<dbReference type="NCBIfam" id="NF006086">
    <property type="entry name" value="PRK08235.1"/>
    <property type="match status" value="1"/>
</dbReference>
<dbReference type="PANTHER" id="PTHR18919:SF107">
    <property type="entry name" value="ACETYL-COA ACETYLTRANSFERASE, CYTOSOLIC"/>
    <property type="match status" value="1"/>
</dbReference>
<feature type="active site" description="Proton acceptor" evidence="6">
    <location>
        <position position="374"/>
    </location>
</feature>
<evidence type="ECO:0000256" key="2">
    <source>
        <dbReference type="ARBA" id="ARBA00012705"/>
    </source>
</evidence>
<evidence type="ECO:0000256" key="1">
    <source>
        <dbReference type="ARBA" id="ARBA00010982"/>
    </source>
</evidence>
<feature type="active site" description="Acyl-thioester intermediate" evidence="6">
    <location>
        <position position="114"/>
    </location>
</feature>
<dbReference type="Gene3D" id="3.40.47.10">
    <property type="match status" value="2"/>
</dbReference>
<dbReference type="InterPro" id="IPR020610">
    <property type="entry name" value="Thiolase_AS"/>
</dbReference>
<dbReference type="PIRSF" id="PIRSF000429">
    <property type="entry name" value="Ac-CoA_Ac_transf"/>
    <property type="match status" value="1"/>
</dbReference>
<keyword evidence="11" id="KW-1185">Reference proteome</keyword>
<dbReference type="InterPro" id="IPR002155">
    <property type="entry name" value="Thiolase"/>
</dbReference>
<evidence type="ECO:0000259" key="9">
    <source>
        <dbReference type="Pfam" id="PF02803"/>
    </source>
</evidence>
<dbReference type="InterPro" id="IPR020617">
    <property type="entry name" value="Thiolase_C"/>
</dbReference>
<evidence type="ECO:0000256" key="6">
    <source>
        <dbReference type="PIRSR" id="PIRSR000429-1"/>
    </source>
</evidence>
<dbReference type="AlphaFoldDB" id="A0AA45WQM2"/>
<dbReference type="Pfam" id="PF02803">
    <property type="entry name" value="Thiolase_C"/>
    <property type="match status" value="1"/>
</dbReference>
<dbReference type="Proteomes" id="UP001157946">
    <property type="component" value="Unassembled WGS sequence"/>
</dbReference>
<proteinExistence type="inferred from homology"/>
<dbReference type="FunFam" id="3.40.47.10:FF:000010">
    <property type="entry name" value="Acetyl-CoA acetyltransferase (Thiolase)"/>
    <property type="match status" value="1"/>
</dbReference>
<keyword evidence="4 7" id="KW-0012">Acyltransferase</keyword>
<dbReference type="PANTHER" id="PTHR18919">
    <property type="entry name" value="ACETYL-COA C-ACYLTRANSFERASE"/>
    <property type="match status" value="1"/>
</dbReference>
<dbReference type="SUPFAM" id="SSF53901">
    <property type="entry name" value="Thiolase-like"/>
    <property type="match status" value="2"/>
</dbReference>
<comment type="caution">
    <text evidence="10">The sequence shown here is derived from an EMBL/GenBank/DDBJ whole genome shotgun (WGS) entry which is preliminary data.</text>
</comment>
<feature type="domain" description="Thiolase N-terminal" evidence="8">
    <location>
        <begin position="31"/>
        <end position="287"/>
    </location>
</feature>
<dbReference type="PROSITE" id="PS00737">
    <property type="entry name" value="THIOLASE_2"/>
    <property type="match status" value="1"/>
</dbReference>
<evidence type="ECO:0000313" key="10">
    <source>
        <dbReference type="EMBL" id="SMP26022.1"/>
    </source>
</evidence>
<gene>
    <name evidence="10" type="ORF">SAMN06265361_105112</name>
</gene>
<dbReference type="EMBL" id="FXTU01000005">
    <property type="protein sequence ID" value="SMP26022.1"/>
    <property type="molecule type" value="Genomic_DNA"/>
</dbReference>
<dbReference type="EC" id="2.3.1.9" evidence="2"/>
<sequence>MKAFSLCRSAERTLDRMKINLWGVPIMAETVILGGARTPFGKFGGALQGVTAAELGGVAIRGALTKAGIPDEAVEEVIMGMVLQGGAGQIPSRQAARHAGLSWEVGTETINKVCASGLRSVTLGDQIIRAGDADVIVAGGMESMSQAPYMLKGARFGERMGHGELTDLMIHDGLWCAFHGVHMIVHGSRTAKEQEVSREEQDAWALRSHQKAQAAVEAGWFAEEIVPVTVKAKRQEVVVDQDESIRPDTSLEKLSKLKPVYDTNGTITAGNAPGVNDGAAALVVASAKRAAELGVQPLATIVGHAAVAMEAKDFPITPAYAVKKLLKKHGLTADQIDLYEINEAFAAVALANMKLLGVSEEKVNVNGGAVALGHPVGASGARILLTLIHELKRRGGGLGVAAICSGAAQGDAILVRVDG</sequence>
<protein>
    <recommendedName>
        <fullName evidence="2">acetyl-CoA C-acetyltransferase</fullName>
        <ecNumber evidence="2">2.3.1.9</ecNumber>
    </recommendedName>
    <alternativeName>
        <fullName evidence="5">Acetoacetyl-CoA thiolase</fullName>
    </alternativeName>
</protein>
<dbReference type="NCBIfam" id="TIGR01930">
    <property type="entry name" value="AcCoA-C-Actrans"/>
    <property type="match status" value="1"/>
</dbReference>
<accession>A0AA45WQM2</accession>
<keyword evidence="3 7" id="KW-0808">Transferase</keyword>
<dbReference type="Pfam" id="PF00108">
    <property type="entry name" value="Thiolase_N"/>
    <property type="match status" value="1"/>
</dbReference>
<evidence type="ECO:0000256" key="7">
    <source>
        <dbReference type="RuleBase" id="RU003557"/>
    </source>
</evidence>
<dbReference type="GO" id="GO:0003985">
    <property type="term" value="F:acetyl-CoA C-acetyltransferase activity"/>
    <property type="evidence" value="ECO:0007669"/>
    <property type="project" value="UniProtKB-EC"/>
</dbReference>
<dbReference type="PROSITE" id="PS00098">
    <property type="entry name" value="THIOLASE_1"/>
    <property type="match status" value="1"/>
</dbReference>
<dbReference type="PROSITE" id="PS00099">
    <property type="entry name" value="THIOLASE_3"/>
    <property type="match status" value="1"/>
</dbReference>